<sequence length="138" mass="15201">MLIETLQSEAGFPFIRDVILFAAAVGYAQDRRVPFTVSGESIRLEQLTSPTYSDELINMIAANAVSNDPEVLDAARLEERLRVFEEYANGGLEYIQEQINTRHQPAALVVLDLVTTAFATDGGVKPMSVEELLGGARW</sequence>
<evidence type="ECO:0000313" key="1">
    <source>
        <dbReference type="EMBL" id="ORW22593.1"/>
    </source>
</evidence>
<organism evidence="1 2">
    <name type="scientific">Mycolicibacter nonchromogenicus</name>
    <name type="common">Mycobacterium nonchromogenicum</name>
    <dbReference type="NCBI Taxonomy" id="1782"/>
    <lineage>
        <taxon>Bacteria</taxon>
        <taxon>Bacillati</taxon>
        <taxon>Actinomycetota</taxon>
        <taxon>Actinomycetes</taxon>
        <taxon>Mycobacteriales</taxon>
        <taxon>Mycobacteriaceae</taxon>
        <taxon>Mycolicibacter</taxon>
    </lineage>
</organism>
<dbReference type="NCBIfam" id="TIGR04062">
    <property type="entry name" value="dnd_assoc_4"/>
    <property type="match status" value="1"/>
</dbReference>
<accession>A0A1X1ZGT0</accession>
<protein>
    <recommendedName>
        <fullName evidence="3">Dnd system-associated protein 4</fullName>
    </recommendedName>
</protein>
<dbReference type="STRING" id="1782.AWC18_07400"/>
<evidence type="ECO:0008006" key="3">
    <source>
        <dbReference type="Google" id="ProtNLM"/>
    </source>
</evidence>
<evidence type="ECO:0000313" key="2">
    <source>
        <dbReference type="Proteomes" id="UP000193108"/>
    </source>
</evidence>
<dbReference type="EMBL" id="LQPI01000033">
    <property type="protein sequence ID" value="ORW22593.1"/>
    <property type="molecule type" value="Genomic_DNA"/>
</dbReference>
<keyword evidence="2" id="KW-1185">Reference proteome</keyword>
<comment type="caution">
    <text evidence="1">The sequence shown here is derived from an EMBL/GenBank/DDBJ whole genome shotgun (WGS) entry which is preliminary data.</text>
</comment>
<reference evidence="1 2" key="1">
    <citation type="submission" date="2016-01" db="EMBL/GenBank/DDBJ databases">
        <title>The new phylogeny of the genus Mycobacterium.</title>
        <authorList>
            <person name="Tarcisio F."/>
            <person name="Conor M."/>
            <person name="Antonella G."/>
            <person name="Elisabetta G."/>
            <person name="Giulia F.S."/>
            <person name="Sara T."/>
            <person name="Anna F."/>
            <person name="Clotilde B."/>
            <person name="Roberto B."/>
            <person name="Veronica D.S."/>
            <person name="Fabio R."/>
            <person name="Monica P."/>
            <person name="Olivier J."/>
            <person name="Enrico T."/>
            <person name="Nicola S."/>
        </authorList>
    </citation>
    <scope>NUCLEOTIDE SEQUENCE [LARGE SCALE GENOMIC DNA]</scope>
    <source>
        <strain evidence="1 2">DSM 44164</strain>
    </source>
</reference>
<dbReference type="Proteomes" id="UP000193108">
    <property type="component" value="Unassembled WGS sequence"/>
</dbReference>
<dbReference type="AlphaFoldDB" id="A0A1X1ZGT0"/>
<dbReference type="InterPro" id="IPR023983">
    <property type="entry name" value="DNA_S_mod_dnd_assoc_4"/>
</dbReference>
<gene>
    <name evidence="1" type="ORF">AWC18_07400</name>
</gene>
<proteinExistence type="predicted"/>
<name>A0A1X1ZGT0_MYCNO</name>